<dbReference type="Gene3D" id="3.40.50.720">
    <property type="entry name" value="NAD(P)-binding Rossmann-like Domain"/>
    <property type="match status" value="1"/>
</dbReference>
<accession>A0A975H1B4</accession>
<organism evidence="2 3">
    <name type="scientific">Ottowia testudinis</name>
    <dbReference type="NCBI Taxonomy" id="2816950"/>
    <lineage>
        <taxon>Bacteria</taxon>
        <taxon>Pseudomonadati</taxon>
        <taxon>Pseudomonadota</taxon>
        <taxon>Betaproteobacteria</taxon>
        <taxon>Burkholderiales</taxon>
        <taxon>Comamonadaceae</taxon>
        <taxon>Ottowia</taxon>
    </lineage>
</organism>
<dbReference type="PANTHER" id="PTHR43796">
    <property type="entry name" value="CARBOXYNORSPERMIDINE SYNTHASE"/>
    <property type="match status" value="1"/>
</dbReference>
<sequence length="407" mass="44489">MLSHDTDGVCGDRRMYSGGLSMNMPHHHHEPRVLILGGFGRVGLEAARYLIEETDASLVLCSRAAREIPAWMKKSAAHRVQARVLDIENISALETACAQVQVVLSCVGPSGQVGDRVARACKRVGTPLVDAGGYDPLLRSLEQAEKDTPSGVPLVINVGLLPGLSGLFPHWLIQDRCAGRKLEQLDVHYVGRDAWTYNSAWDIIHSLGGFGEDRGFCYLQNMRVVRVSMRQASRKVLFPAPIGRASTMLIYAEEIARLARQHGIGIARVYGANIGPRATLVCMLAKVLRFYRSARGIDRGARWLVEASARDMRKLAPVYGMRVDLRYQDGTTDSAALTLADTYRATGAVIGTTARCLLEGEGPGPGVFMLHEAVVADRFMRQLEKLALVCIQHEESEPSRATAGMSV</sequence>
<dbReference type="InterPro" id="IPR036291">
    <property type="entry name" value="NAD(P)-bd_dom_sf"/>
</dbReference>
<keyword evidence="3" id="KW-1185">Reference proteome</keyword>
<dbReference type="RefSeq" id="WP_208006996.1">
    <property type="nucleotide sequence ID" value="NZ_CP071796.1"/>
</dbReference>
<dbReference type="PANTHER" id="PTHR43796:SF2">
    <property type="entry name" value="CARBOXYNORSPERMIDINE SYNTHASE"/>
    <property type="match status" value="1"/>
</dbReference>
<dbReference type="InterPro" id="IPR005097">
    <property type="entry name" value="Sacchrp_dh_NADP-bd"/>
</dbReference>
<evidence type="ECO:0000313" key="3">
    <source>
        <dbReference type="Proteomes" id="UP000663903"/>
    </source>
</evidence>
<gene>
    <name evidence="2" type="ORF">J1M35_10295</name>
</gene>
<proteinExistence type="predicted"/>
<dbReference type="Pfam" id="PF03435">
    <property type="entry name" value="Sacchrp_dh_NADP"/>
    <property type="match status" value="1"/>
</dbReference>
<dbReference type="Proteomes" id="UP000663903">
    <property type="component" value="Chromosome"/>
</dbReference>
<dbReference type="SUPFAM" id="SSF51735">
    <property type="entry name" value="NAD(P)-binding Rossmann-fold domains"/>
    <property type="match status" value="1"/>
</dbReference>
<evidence type="ECO:0000313" key="2">
    <source>
        <dbReference type="EMBL" id="QTD43579.1"/>
    </source>
</evidence>
<name>A0A975H1B4_9BURK</name>
<dbReference type="KEGG" id="otd:J1M35_10295"/>
<reference evidence="2" key="1">
    <citation type="submission" date="2021-03" db="EMBL/GenBank/DDBJ databases">
        <title>Ottowia sp. 27C isolated from the cloaca of a Giant Asian pond turtle (Heosemys grandis).</title>
        <authorList>
            <person name="Spergser J."/>
            <person name="Busse H.-J."/>
        </authorList>
    </citation>
    <scope>NUCLEOTIDE SEQUENCE</scope>
    <source>
        <strain evidence="2">27C</strain>
    </source>
</reference>
<protein>
    <submittedName>
        <fullName evidence="2">Saccharopine dehydrogenase NADP-binding domain-containing protein</fullName>
    </submittedName>
</protein>
<dbReference type="AlphaFoldDB" id="A0A975H1B4"/>
<evidence type="ECO:0000259" key="1">
    <source>
        <dbReference type="Pfam" id="PF03435"/>
    </source>
</evidence>
<dbReference type="EMBL" id="CP071796">
    <property type="protein sequence ID" value="QTD43579.1"/>
    <property type="molecule type" value="Genomic_DNA"/>
</dbReference>
<feature type="domain" description="Saccharopine dehydrogenase NADP binding" evidence="1">
    <location>
        <begin position="33"/>
        <end position="133"/>
    </location>
</feature>